<dbReference type="PROSITE" id="PS50082">
    <property type="entry name" value="WD_REPEATS_2"/>
    <property type="match status" value="5"/>
</dbReference>
<dbReference type="InterPro" id="IPR036322">
    <property type="entry name" value="WD40_repeat_dom_sf"/>
</dbReference>
<dbReference type="GeneID" id="109466232"/>
<dbReference type="SUPFAM" id="SSF50978">
    <property type="entry name" value="WD40 repeat-like"/>
    <property type="match status" value="1"/>
</dbReference>
<dbReference type="AlphaFoldDB" id="A0A6P4Y4Y5"/>
<proteinExistence type="inferred from homology"/>
<dbReference type="GO" id="GO:0043021">
    <property type="term" value="F:ribonucleoprotein complex binding"/>
    <property type="evidence" value="ECO:0007669"/>
    <property type="project" value="UniProtKB-UniRule"/>
</dbReference>
<comment type="function">
    <text evidence="6">Required for maturation of ribosomal RNAs and formation of the large ribosomal subunit.</text>
</comment>
<dbReference type="InterPro" id="IPR015943">
    <property type="entry name" value="WD40/YVTN_repeat-like_dom_sf"/>
</dbReference>
<dbReference type="PROSITE" id="PS00678">
    <property type="entry name" value="WD_REPEATS_1"/>
    <property type="match status" value="3"/>
</dbReference>
<name>A0A6P4Y4Y5_BRABE</name>
<dbReference type="SMART" id="SM00320">
    <property type="entry name" value="WD40"/>
    <property type="match status" value="7"/>
</dbReference>
<evidence type="ECO:0000256" key="1">
    <source>
        <dbReference type="ARBA" id="ARBA00022517"/>
    </source>
</evidence>
<dbReference type="InterPro" id="IPR001680">
    <property type="entry name" value="WD40_rpt"/>
</dbReference>
<organism evidence="10 11">
    <name type="scientific">Branchiostoma belcheri</name>
    <name type="common">Amphioxus</name>
    <dbReference type="NCBI Taxonomy" id="7741"/>
    <lineage>
        <taxon>Eukaryota</taxon>
        <taxon>Metazoa</taxon>
        <taxon>Chordata</taxon>
        <taxon>Cephalochordata</taxon>
        <taxon>Leptocardii</taxon>
        <taxon>Amphioxiformes</taxon>
        <taxon>Branchiostomatidae</taxon>
        <taxon>Branchiostoma</taxon>
    </lineage>
</organism>
<keyword evidence="1 6" id="KW-0690">Ribosome biogenesis</keyword>
<dbReference type="GO" id="GO:0000463">
    <property type="term" value="P:maturation of LSU-rRNA from tricistronic rRNA transcript (SSU-rRNA, 5.8S rRNA, LSU-rRNA)"/>
    <property type="evidence" value="ECO:0007669"/>
    <property type="project" value="UniProtKB-UniRule"/>
</dbReference>
<gene>
    <name evidence="11" type="primary">LOC109466232</name>
</gene>
<comment type="subcellular location">
    <subcellularLocation>
        <location evidence="6">Nucleus</location>
        <location evidence="6">Nucleolus</location>
    </subcellularLocation>
    <subcellularLocation>
        <location evidence="6">Nucleus</location>
        <location evidence="6">Nucleoplasm</location>
    </subcellularLocation>
</comment>
<feature type="repeat" description="WD" evidence="7">
    <location>
        <begin position="306"/>
        <end position="338"/>
    </location>
</feature>
<dbReference type="InterPro" id="IPR012972">
    <property type="entry name" value="NLE"/>
</dbReference>
<dbReference type="Proteomes" id="UP000515135">
    <property type="component" value="Unplaced"/>
</dbReference>
<dbReference type="CDD" id="cd00200">
    <property type="entry name" value="WD40"/>
    <property type="match status" value="1"/>
</dbReference>
<evidence type="ECO:0000313" key="11">
    <source>
        <dbReference type="RefSeq" id="XP_019619463.1"/>
    </source>
</evidence>
<dbReference type="HAMAP" id="MF_03029">
    <property type="entry name" value="WDR12"/>
    <property type="match status" value="1"/>
</dbReference>
<evidence type="ECO:0000256" key="5">
    <source>
        <dbReference type="ARBA" id="ARBA00023242"/>
    </source>
</evidence>
<dbReference type="PRINTS" id="PR00320">
    <property type="entry name" value="GPROTEINBRPT"/>
</dbReference>
<dbReference type="KEGG" id="bbel:109466232"/>
<feature type="repeat" description="WD" evidence="7">
    <location>
        <begin position="342"/>
        <end position="384"/>
    </location>
</feature>
<dbReference type="Pfam" id="PF08154">
    <property type="entry name" value="NLE"/>
    <property type="match status" value="1"/>
</dbReference>
<dbReference type="OrthoDB" id="10251381at2759"/>
<accession>A0A6P4Y4Y5</accession>
<evidence type="ECO:0000256" key="8">
    <source>
        <dbReference type="SAM" id="MobiDB-lite"/>
    </source>
</evidence>
<dbReference type="InterPro" id="IPR020472">
    <property type="entry name" value="WD40_PAC1"/>
</dbReference>
<dbReference type="Gene3D" id="2.130.10.10">
    <property type="entry name" value="YVTN repeat-like/Quinoprotein amine dehydrogenase"/>
    <property type="match status" value="1"/>
</dbReference>
<sequence>MASSGPHVQAKFFTKQPQFAVSEDVFSVPATVTTLELNDLINGLLNSSDGDGESSRREFDFLVEGEFLRLPLNSHMQGKGLTAERVVSIEFLLRQPAPEPRTAIQQEDWISSVQGNRDCILSGSYDSTVQVWTRAGQNLVSATGHTEPVKAVAWVKQEAIGGQFLSASQDQLIVLWDWDRDGGTAVPRLCCRGHARSVDCLAIHPTADRFASGSWDKMVKLWSLGEAEEDEEEERPRGKKKAKHDQLGPTRTPLMTLQGHGEAVTSVAWINDVTLCSASWDHTIRTWDVEAGVPKETLTGSKAFHAVAYSNLSHLLASGSSDRHVRLWDLRSQKGVLVESTLTAHQGWVSAVAWSPTNQHHLVSASYDKTLKLWDTRSPRAPLYNMSGHREKLLCADWSIPDLLICGGAEKQLCTFSYSDLLTSMPDRQQGN</sequence>
<keyword evidence="10" id="KW-1185">Reference proteome</keyword>
<dbReference type="GO" id="GO:0000466">
    <property type="term" value="P:maturation of 5.8S rRNA from tricistronic rRNA transcript (SSU-rRNA, 5.8S rRNA, LSU-rRNA)"/>
    <property type="evidence" value="ECO:0007669"/>
    <property type="project" value="UniProtKB-UniRule"/>
</dbReference>
<dbReference type="GO" id="GO:0030687">
    <property type="term" value="C:preribosome, large subunit precursor"/>
    <property type="evidence" value="ECO:0007669"/>
    <property type="project" value="UniProtKB-UniRule"/>
</dbReference>
<dbReference type="PROSITE" id="PS50294">
    <property type="entry name" value="WD_REPEATS_REGION"/>
    <property type="match status" value="5"/>
</dbReference>
<evidence type="ECO:0000256" key="3">
    <source>
        <dbReference type="ARBA" id="ARBA00022574"/>
    </source>
</evidence>
<dbReference type="Pfam" id="PF00400">
    <property type="entry name" value="WD40"/>
    <property type="match status" value="6"/>
</dbReference>
<reference evidence="11" key="1">
    <citation type="submission" date="2025-08" db="UniProtKB">
        <authorList>
            <consortium name="RefSeq"/>
        </authorList>
    </citation>
    <scope>IDENTIFICATION</scope>
    <source>
        <tissue evidence="11">Gonad</tissue>
    </source>
</reference>
<feature type="repeat" description="WD" evidence="7">
    <location>
        <begin position="191"/>
        <end position="232"/>
    </location>
</feature>
<evidence type="ECO:0000256" key="6">
    <source>
        <dbReference type="HAMAP-Rule" id="MF_03029"/>
    </source>
</evidence>
<protein>
    <recommendedName>
        <fullName evidence="6">Ribosome biogenesis protein WDR12 homolog</fullName>
    </recommendedName>
</protein>
<dbReference type="PANTHER" id="PTHR19855">
    <property type="entry name" value="WD40 REPEAT PROTEIN 12, 37"/>
    <property type="match status" value="1"/>
</dbReference>
<keyword evidence="2 6" id="KW-0698">rRNA processing</keyword>
<evidence type="ECO:0000256" key="7">
    <source>
        <dbReference type="PROSITE-ProRule" id="PRU00221"/>
    </source>
</evidence>
<keyword evidence="5 6" id="KW-0539">Nucleus</keyword>
<feature type="domain" description="NLE" evidence="9">
    <location>
        <begin position="8"/>
        <end position="76"/>
    </location>
</feature>
<feature type="region of interest" description="Disordered" evidence="8">
    <location>
        <begin position="226"/>
        <end position="253"/>
    </location>
</feature>
<keyword evidence="3 7" id="KW-0853">WD repeat</keyword>
<evidence type="ECO:0000313" key="10">
    <source>
        <dbReference type="Proteomes" id="UP000515135"/>
    </source>
</evidence>
<comment type="similarity">
    <text evidence="6">Belongs to the WD repeat WDR12/YTM1 family.</text>
</comment>
<feature type="repeat" description="WD" evidence="7">
    <location>
        <begin position="142"/>
        <end position="177"/>
    </location>
</feature>
<keyword evidence="4" id="KW-0677">Repeat</keyword>
<evidence type="ECO:0000256" key="2">
    <source>
        <dbReference type="ARBA" id="ARBA00022552"/>
    </source>
</evidence>
<dbReference type="GO" id="GO:0005654">
    <property type="term" value="C:nucleoplasm"/>
    <property type="evidence" value="ECO:0007669"/>
    <property type="project" value="UniProtKB-SubCell"/>
</dbReference>
<dbReference type="InterPro" id="IPR019775">
    <property type="entry name" value="WD40_repeat_CS"/>
</dbReference>
<feature type="repeat" description="WD" evidence="7">
    <location>
        <begin position="257"/>
        <end position="297"/>
    </location>
</feature>
<dbReference type="PANTHER" id="PTHR19855:SF11">
    <property type="entry name" value="RIBOSOME BIOGENESIS PROTEIN WDR12"/>
    <property type="match status" value="1"/>
</dbReference>
<evidence type="ECO:0000259" key="9">
    <source>
        <dbReference type="Pfam" id="PF08154"/>
    </source>
</evidence>
<evidence type="ECO:0000256" key="4">
    <source>
        <dbReference type="ARBA" id="ARBA00022737"/>
    </source>
</evidence>
<dbReference type="RefSeq" id="XP_019619463.1">
    <property type="nucleotide sequence ID" value="XM_019763904.1"/>
</dbReference>
<dbReference type="GO" id="GO:0070545">
    <property type="term" value="C:PeBoW complex"/>
    <property type="evidence" value="ECO:0007669"/>
    <property type="project" value="TreeGrafter"/>
</dbReference>
<dbReference type="InterPro" id="IPR028599">
    <property type="entry name" value="WDR12/Ytm1"/>
</dbReference>